<dbReference type="EMBL" id="FMJC01000002">
    <property type="protein sequence ID" value="SCM74271.1"/>
    <property type="molecule type" value="Genomic_DNA"/>
</dbReference>
<sequence length="60" mass="6550">MLIPGGASEAAWSWHRAIIEHLQSELVLIYQLLRGVSGSGAACLRSRRTIARECVDVAVM</sequence>
<accession>A0A212L9M3</accession>
<reference evidence="2" key="1">
    <citation type="submission" date="2016-08" db="EMBL/GenBank/DDBJ databases">
        <authorList>
            <person name="Seilhamer J.J."/>
        </authorList>
    </citation>
    <scope>NUCLEOTIDE SEQUENCE</scope>
    <source>
        <strain evidence="2">86-1</strain>
    </source>
</reference>
<proteinExistence type="predicted"/>
<dbReference type="AlphaFoldDB" id="A0A212L9M3"/>
<evidence type="ECO:0000313" key="2">
    <source>
        <dbReference type="EMBL" id="SCM74271.1"/>
    </source>
</evidence>
<gene>
    <name evidence="1" type="ORF">KL86DES1_21835</name>
    <name evidence="2" type="ORF">KL86DES1_21837</name>
</gene>
<evidence type="ECO:0000313" key="1">
    <source>
        <dbReference type="EMBL" id="SCM74268.1"/>
    </source>
</evidence>
<organism evidence="2">
    <name type="scientific">uncultured Desulfovibrio sp</name>
    <dbReference type="NCBI Taxonomy" id="167968"/>
    <lineage>
        <taxon>Bacteria</taxon>
        <taxon>Pseudomonadati</taxon>
        <taxon>Thermodesulfobacteriota</taxon>
        <taxon>Desulfovibrionia</taxon>
        <taxon>Desulfovibrionales</taxon>
        <taxon>Desulfovibrionaceae</taxon>
        <taxon>Desulfovibrio</taxon>
        <taxon>environmental samples</taxon>
    </lineage>
</organism>
<dbReference type="EMBL" id="FMJC01000002">
    <property type="protein sequence ID" value="SCM74268.1"/>
    <property type="molecule type" value="Genomic_DNA"/>
</dbReference>
<name>A0A212L9M3_9BACT</name>
<protein>
    <submittedName>
        <fullName evidence="2">Uncharacterized protein</fullName>
    </submittedName>
</protein>